<evidence type="ECO:0000256" key="2">
    <source>
        <dbReference type="ARBA" id="ARBA00002704"/>
    </source>
</evidence>
<dbReference type="NCBIfam" id="TIGR02962">
    <property type="entry name" value="hdxy_isourate"/>
    <property type="match status" value="1"/>
</dbReference>
<dbReference type="Proteomes" id="UP000246722">
    <property type="component" value="Unassembled WGS sequence"/>
</dbReference>
<comment type="subunit">
    <text evidence="4 8">Homotetramer.</text>
</comment>
<evidence type="ECO:0000256" key="7">
    <source>
        <dbReference type="PIRSR" id="PIRSR600895-51"/>
    </source>
</evidence>
<evidence type="ECO:0000313" key="11">
    <source>
        <dbReference type="Proteomes" id="UP000246722"/>
    </source>
</evidence>
<dbReference type="GO" id="GO:0033971">
    <property type="term" value="F:hydroxyisourate hydrolase activity"/>
    <property type="evidence" value="ECO:0007669"/>
    <property type="project" value="UniProtKB-EC"/>
</dbReference>
<comment type="function">
    <text evidence="2">Catalyzes the hydrolysis of 5-hydroxyisourate (HIU) to 2-oxo-4-hydroxy-4-carboxy-5-ureidoimidazoline (OHCU).</text>
</comment>
<feature type="binding site" evidence="7">
    <location>
        <position position="111"/>
    </location>
    <ligand>
        <name>substrate</name>
    </ligand>
</feature>
<proteinExistence type="inferred from homology"/>
<evidence type="ECO:0000256" key="4">
    <source>
        <dbReference type="ARBA" id="ARBA00011881"/>
    </source>
</evidence>
<evidence type="ECO:0000313" key="10">
    <source>
        <dbReference type="EMBL" id="PXA67344.1"/>
    </source>
</evidence>
<dbReference type="InterPro" id="IPR000895">
    <property type="entry name" value="Transthyretin/HIU_hydrolase"/>
</dbReference>
<dbReference type="PROSITE" id="PS00768">
    <property type="entry name" value="TRANSTHYRETIN_1"/>
    <property type="match status" value="1"/>
</dbReference>
<dbReference type="InterPro" id="IPR023418">
    <property type="entry name" value="Thyroxine_BS"/>
</dbReference>
<comment type="caution">
    <text evidence="10">The sequence shown here is derived from an EMBL/GenBank/DDBJ whole genome shotgun (WGS) entry which is preliminary data.</text>
</comment>
<dbReference type="InterPro" id="IPR036817">
    <property type="entry name" value="Transthyretin/HIU_hydrolase_sf"/>
</dbReference>
<comment type="similarity">
    <text evidence="3 8">Belongs to the transthyretin family. 5-hydroxyisourate hydrolase subfamily.</text>
</comment>
<evidence type="ECO:0000256" key="6">
    <source>
        <dbReference type="ARBA" id="ARBA00022801"/>
    </source>
</evidence>
<evidence type="ECO:0000256" key="3">
    <source>
        <dbReference type="ARBA" id="ARBA00009850"/>
    </source>
</evidence>
<accession>A0A317ZRG4</accession>
<dbReference type="PANTHER" id="PTHR10395:SF7">
    <property type="entry name" value="5-HYDROXYISOURATE HYDROLASE"/>
    <property type="match status" value="1"/>
</dbReference>
<dbReference type="OrthoDB" id="9792386at2"/>
<comment type="catalytic activity">
    <reaction evidence="1 8">
        <text>5-hydroxyisourate + H2O = 5-hydroxy-2-oxo-4-ureido-2,5-dihydro-1H-imidazole-5-carboxylate + H(+)</text>
        <dbReference type="Rhea" id="RHEA:23736"/>
        <dbReference type="ChEBI" id="CHEBI:15377"/>
        <dbReference type="ChEBI" id="CHEBI:15378"/>
        <dbReference type="ChEBI" id="CHEBI:18072"/>
        <dbReference type="ChEBI" id="CHEBI:58639"/>
        <dbReference type="EC" id="3.5.2.17"/>
    </reaction>
</comment>
<dbReference type="EMBL" id="QHLY01000012">
    <property type="protein sequence ID" value="PXA67344.1"/>
    <property type="molecule type" value="Genomic_DNA"/>
</dbReference>
<dbReference type="Gene3D" id="2.60.40.180">
    <property type="entry name" value="Transthyretin/hydroxyisourate hydrolase domain"/>
    <property type="match status" value="1"/>
</dbReference>
<dbReference type="CDD" id="cd05822">
    <property type="entry name" value="TLP_HIUase"/>
    <property type="match status" value="1"/>
</dbReference>
<dbReference type="RefSeq" id="WP_110127028.1">
    <property type="nucleotide sequence ID" value="NZ_QHLY01000012.1"/>
</dbReference>
<dbReference type="EC" id="3.5.2.17" evidence="8"/>
<name>A0A317ZRG4_9MICO</name>
<evidence type="ECO:0000256" key="1">
    <source>
        <dbReference type="ARBA" id="ARBA00001043"/>
    </source>
</evidence>
<dbReference type="InterPro" id="IPR014306">
    <property type="entry name" value="Hydroxyisourate_hydrolase"/>
</dbReference>
<dbReference type="InterPro" id="IPR023416">
    <property type="entry name" value="Transthyretin/HIU_hydrolase_d"/>
</dbReference>
<dbReference type="Pfam" id="PF00576">
    <property type="entry name" value="Transthyretin"/>
    <property type="match status" value="1"/>
</dbReference>
<evidence type="ECO:0000259" key="9">
    <source>
        <dbReference type="SMART" id="SM00095"/>
    </source>
</evidence>
<organism evidence="10 11">
    <name type="scientific">Cryobacterium arcticum</name>
    <dbReference type="NCBI Taxonomy" id="670052"/>
    <lineage>
        <taxon>Bacteria</taxon>
        <taxon>Bacillati</taxon>
        <taxon>Actinomycetota</taxon>
        <taxon>Actinomycetes</taxon>
        <taxon>Micrococcales</taxon>
        <taxon>Microbacteriaceae</taxon>
        <taxon>Cryobacterium</taxon>
    </lineage>
</organism>
<gene>
    <name evidence="10" type="primary">uraH</name>
    <name evidence="10" type="ORF">CTB96_11410</name>
</gene>
<evidence type="ECO:0000256" key="8">
    <source>
        <dbReference type="RuleBase" id="RU361270"/>
    </source>
</evidence>
<feature type="domain" description="Transthyretin/hydroxyisourate hydrolase" evidence="9">
    <location>
        <begin position="2"/>
        <end position="113"/>
    </location>
</feature>
<keyword evidence="5 8" id="KW-0659">Purine metabolism</keyword>
<sequence length="114" mass="12485">MSTRSHITTHVLDSVTGRPAVKVAVVLEQRVTGGWRELAAGDTDADGRISDLGPEALPAGRYRVTFDTGSYFAARDQATFYPHVTIVFELDDEAAHYHVPLLLSPFAYSTYRGS</sequence>
<dbReference type="SUPFAM" id="SSF49472">
    <property type="entry name" value="Transthyretin (synonym: prealbumin)"/>
    <property type="match status" value="1"/>
</dbReference>
<dbReference type="GO" id="GO:0006144">
    <property type="term" value="P:purine nucleobase metabolic process"/>
    <property type="evidence" value="ECO:0007669"/>
    <property type="project" value="UniProtKB-KW"/>
</dbReference>
<keyword evidence="11" id="KW-1185">Reference proteome</keyword>
<dbReference type="SMART" id="SM00095">
    <property type="entry name" value="TR_THY"/>
    <property type="match status" value="1"/>
</dbReference>
<feature type="binding site" evidence="7">
    <location>
        <position position="10"/>
    </location>
    <ligand>
        <name>substrate</name>
    </ligand>
</feature>
<dbReference type="PANTHER" id="PTHR10395">
    <property type="entry name" value="URICASE AND TRANSTHYRETIN-RELATED"/>
    <property type="match status" value="1"/>
</dbReference>
<evidence type="ECO:0000256" key="5">
    <source>
        <dbReference type="ARBA" id="ARBA00022631"/>
    </source>
</evidence>
<feature type="binding site" evidence="7">
    <location>
        <position position="48"/>
    </location>
    <ligand>
        <name>substrate</name>
    </ligand>
</feature>
<protein>
    <recommendedName>
        <fullName evidence="8">5-hydroxyisourate hydrolase</fullName>
        <shortName evidence="8">HIU hydrolase</shortName>
        <shortName evidence="8">HIUHase</shortName>
        <ecNumber evidence="8">3.5.2.17</ecNumber>
    </recommendedName>
</protein>
<reference evidence="10 11" key="1">
    <citation type="submission" date="2018-05" db="EMBL/GenBank/DDBJ databases">
        <title>Genetic diversity of glacier-inhabiting Cryobacterium bacteria in China and description of Cryobacterium mengkeensis sp. nov. and Arthrobacter glacialis sp. nov.</title>
        <authorList>
            <person name="Liu Q."/>
            <person name="Xin Y.-H."/>
        </authorList>
    </citation>
    <scope>NUCLEOTIDE SEQUENCE [LARGE SCALE GENOMIC DNA]</scope>
    <source>
        <strain evidence="10 11">SK-1</strain>
    </source>
</reference>
<keyword evidence="6 8" id="KW-0378">Hydrolase</keyword>
<dbReference type="PRINTS" id="PR00189">
    <property type="entry name" value="TRNSTHYRETIN"/>
</dbReference>
<dbReference type="AlphaFoldDB" id="A0A317ZRG4"/>